<proteinExistence type="inferred from homology"/>
<dbReference type="GO" id="GO:0016020">
    <property type="term" value="C:membrane"/>
    <property type="evidence" value="ECO:0007669"/>
    <property type="project" value="InterPro"/>
</dbReference>
<accession>A0A2W4UQL8</accession>
<feature type="chain" id="PRO_5015800586" evidence="1">
    <location>
        <begin position="27"/>
        <end position="508"/>
    </location>
</feature>
<dbReference type="AlphaFoldDB" id="A0A2W4UQL8"/>
<dbReference type="GO" id="GO:0015288">
    <property type="term" value="F:porin activity"/>
    <property type="evidence" value="ECO:0007669"/>
    <property type="project" value="InterPro"/>
</dbReference>
<protein>
    <submittedName>
        <fullName evidence="3">Porin</fullName>
    </submittedName>
</protein>
<dbReference type="Proteomes" id="UP000249354">
    <property type="component" value="Unassembled WGS sequence"/>
</dbReference>
<evidence type="ECO:0000313" key="4">
    <source>
        <dbReference type="Proteomes" id="UP000249354"/>
    </source>
</evidence>
<evidence type="ECO:0000256" key="1">
    <source>
        <dbReference type="RuleBase" id="RU363072"/>
    </source>
</evidence>
<dbReference type="GO" id="GO:0008643">
    <property type="term" value="P:carbohydrate transport"/>
    <property type="evidence" value="ECO:0007669"/>
    <property type="project" value="InterPro"/>
</dbReference>
<reference evidence="4" key="1">
    <citation type="submission" date="2018-04" db="EMBL/GenBank/DDBJ databases">
        <authorList>
            <person name="Cornet L."/>
        </authorList>
    </citation>
    <scope>NUCLEOTIDE SEQUENCE [LARGE SCALE GENOMIC DNA]</scope>
</reference>
<dbReference type="PROSITE" id="PS51272">
    <property type="entry name" value="SLH"/>
    <property type="match status" value="1"/>
</dbReference>
<dbReference type="InterPro" id="IPR051465">
    <property type="entry name" value="Cell_Envelope_Struct_Comp"/>
</dbReference>
<feature type="signal peptide" evidence="1">
    <location>
        <begin position="1"/>
        <end position="26"/>
    </location>
</feature>
<dbReference type="NCBIfam" id="NF033921">
    <property type="entry name" value="por_somb"/>
    <property type="match status" value="1"/>
</dbReference>
<keyword evidence="1" id="KW-0732">Signal</keyword>
<dbReference type="InterPro" id="IPR047684">
    <property type="entry name" value="Por_som-like"/>
</dbReference>
<dbReference type="Pfam" id="PF04966">
    <property type="entry name" value="OprB"/>
    <property type="match status" value="1"/>
</dbReference>
<comment type="similarity">
    <text evidence="1">Belongs to the OprB family.</text>
</comment>
<organism evidence="3 4">
    <name type="scientific">Leptolyngbya foveolarum</name>
    <dbReference type="NCBI Taxonomy" id="47253"/>
    <lineage>
        <taxon>Bacteria</taxon>
        <taxon>Bacillati</taxon>
        <taxon>Cyanobacteriota</taxon>
        <taxon>Cyanophyceae</taxon>
        <taxon>Leptolyngbyales</taxon>
        <taxon>Leptolyngbyaceae</taxon>
        <taxon>Leptolyngbya group</taxon>
        <taxon>Leptolyngbya</taxon>
    </lineage>
</organism>
<dbReference type="InterPro" id="IPR001119">
    <property type="entry name" value="SLH_dom"/>
</dbReference>
<evidence type="ECO:0000259" key="2">
    <source>
        <dbReference type="PROSITE" id="PS51272"/>
    </source>
</evidence>
<evidence type="ECO:0000313" key="3">
    <source>
        <dbReference type="EMBL" id="PZO22742.1"/>
    </source>
</evidence>
<feature type="domain" description="SLH" evidence="2">
    <location>
        <begin position="61"/>
        <end position="125"/>
    </location>
</feature>
<dbReference type="Pfam" id="PF00395">
    <property type="entry name" value="SLH"/>
    <property type="match status" value="1"/>
</dbReference>
<dbReference type="PANTHER" id="PTHR43308:SF1">
    <property type="entry name" value="OUTER MEMBRANE PROTEIN ALPHA"/>
    <property type="match status" value="1"/>
</dbReference>
<sequence length="508" mass="53143">MTNWKLLIAVPSALGAALVVCADALAAPAELNIAADASAQSAAADASISPSESIQLAQVTSVSELSDVQPSDWAYTALQRLVEEYGCLEGYPDGTFRGNKALTRYEFAAGLNACLDVVVQLISPGGNSDEIRRLQEEFAAELATVRGDVDVLQTDVAELEANQFSTTTKLRGELDAHLVVPFDDAELDSGGFIFENEDDIPVTGDDGTVGGDEADATFEYRARLNFDTSFTGEDRLRIRLQASDDAGALANTESGLANQSGRIGDLEDNVGLDDVYYSFPIGDRISAIIAANSIVTDDFVSSTIVPFDGPAVAGASTPEFYGLYPGGDSLGAGVNVAFTKNLVLDLGYASDSGNDNTPDGGIFNSGSYIAQLNLLTDGIFNAAVTYIGATDAADGEAESSIAGLLNLDFGRFQIGGHYAANSVQGGGDADSYMGGIAISDLFGAGNQLGIYGGISPSVDRDPLLVEAYYQISVNEFFTFTPAVIYADNDSGTGQDDNFYGALRASFSF</sequence>
<name>A0A2W4UQL8_9CYAN</name>
<reference evidence="3 4" key="2">
    <citation type="submission" date="2018-06" db="EMBL/GenBank/DDBJ databases">
        <title>Metagenomic assembly of (sub)arctic Cyanobacteria and their associated microbiome from non-axenic cultures.</title>
        <authorList>
            <person name="Baurain D."/>
        </authorList>
    </citation>
    <scope>NUCLEOTIDE SEQUENCE [LARGE SCALE GENOMIC DNA]</scope>
    <source>
        <strain evidence="3">ULC129bin1</strain>
    </source>
</reference>
<dbReference type="PANTHER" id="PTHR43308">
    <property type="entry name" value="OUTER MEMBRANE PROTEIN ALPHA-RELATED"/>
    <property type="match status" value="1"/>
</dbReference>
<comment type="caution">
    <text evidence="3">The sequence shown here is derived from an EMBL/GenBank/DDBJ whole genome shotgun (WGS) entry which is preliminary data.</text>
</comment>
<dbReference type="EMBL" id="QBMC01000007">
    <property type="protein sequence ID" value="PZO22742.1"/>
    <property type="molecule type" value="Genomic_DNA"/>
</dbReference>
<gene>
    <name evidence="3" type="ORF">DCF25_02180</name>
</gene>
<dbReference type="InterPro" id="IPR007049">
    <property type="entry name" value="Carb-sel_porin_OprB"/>
</dbReference>